<comment type="caution">
    <text evidence="9">The sequence shown here is derived from an EMBL/GenBank/DDBJ whole genome shotgun (WGS) entry which is preliminary data.</text>
</comment>
<evidence type="ECO:0000256" key="4">
    <source>
        <dbReference type="ARBA" id="ARBA00022729"/>
    </source>
</evidence>
<accession>A0ABQ7TDB9</accession>
<keyword evidence="10" id="KW-1185">Reference proteome</keyword>
<keyword evidence="6" id="KW-0472">Membrane</keyword>
<keyword evidence="3" id="KW-0245">EGF-like domain</keyword>
<evidence type="ECO:0000256" key="1">
    <source>
        <dbReference type="ARBA" id="ARBA00004236"/>
    </source>
</evidence>
<organism evidence="9 10">
    <name type="scientific">Phrynosoma platyrhinos</name>
    <name type="common">Desert horned lizard</name>
    <dbReference type="NCBI Taxonomy" id="52577"/>
    <lineage>
        <taxon>Eukaryota</taxon>
        <taxon>Metazoa</taxon>
        <taxon>Chordata</taxon>
        <taxon>Craniata</taxon>
        <taxon>Vertebrata</taxon>
        <taxon>Euteleostomi</taxon>
        <taxon>Lepidosauria</taxon>
        <taxon>Squamata</taxon>
        <taxon>Bifurcata</taxon>
        <taxon>Unidentata</taxon>
        <taxon>Episquamata</taxon>
        <taxon>Toxicofera</taxon>
        <taxon>Iguania</taxon>
        <taxon>Phrynosomatidae</taxon>
        <taxon>Phrynosomatinae</taxon>
        <taxon>Phrynosoma</taxon>
    </lineage>
</organism>
<dbReference type="EMBL" id="JAIPUX010000521">
    <property type="protein sequence ID" value="KAH0627730.1"/>
    <property type="molecule type" value="Genomic_DNA"/>
</dbReference>
<feature type="non-terminal residue" evidence="9">
    <location>
        <position position="1"/>
    </location>
</feature>
<proteinExistence type="predicted"/>
<sequence>SSTVNWSAGLDLYAPSPTAWTVPPAMEETTANRTDGTSGEPAEHLLVCKGEDECPPWSHCEDQAGRNSCRCGLGYHLLPALGCVPVRAFPARLLMLLQPPSPSEALSWWNLEWPEESQGSWVAAQVQSLFQHILEHLDGYLGTSTEVLKWPSLEVVVMHHFAAWVPVTIQEVEVAVAAFRTHCHDSSSLLSRIPACALLRHVGTYQSLDLCDFGPCDSVSATCSSQDGLLRCTCRSGYLQVHPMDRTCAACSSGFWLQDGTCSR</sequence>
<evidence type="ECO:0000256" key="5">
    <source>
        <dbReference type="ARBA" id="ARBA00022737"/>
    </source>
</evidence>
<keyword evidence="4" id="KW-0732">Signal</keyword>
<evidence type="ECO:0000256" key="6">
    <source>
        <dbReference type="ARBA" id="ARBA00023136"/>
    </source>
</evidence>
<name>A0ABQ7TDB9_PHRPL</name>
<keyword evidence="7" id="KW-1015">Disulfide bond</keyword>
<comment type="subcellular location">
    <subcellularLocation>
        <location evidence="1">Cell membrane</location>
    </subcellularLocation>
</comment>
<evidence type="ECO:0000313" key="9">
    <source>
        <dbReference type="EMBL" id="KAH0627730.1"/>
    </source>
</evidence>
<keyword evidence="5" id="KW-0677">Repeat</keyword>
<evidence type="ECO:0000256" key="2">
    <source>
        <dbReference type="ARBA" id="ARBA00022475"/>
    </source>
</evidence>
<protein>
    <recommendedName>
        <fullName evidence="11">EGF-like domain-containing protein</fullName>
    </recommendedName>
</protein>
<dbReference type="PANTHER" id="PTHR24037">
    <property type="entry name" value="HEART DEVELOPMENT PROTEIN WITH EGF-LIKE DOMAINS 1"/>
    <property type="match status" value="1"/>
</dbReference>
<keyword evidence="8" id="KW-0325">Glycoprotein</keyword>
<evidence type="ECO:0000313" key="10">
    <source>
        <dbReference type="Proteomes" id="UP000826234"/>
    </source>
</evidence>
<gene>
    <name evidence="9" type="ORF">JD844_003871</name>
</gene>
<evidence type="ECO:0000256" key="3">
    <source>
        <dbReference type="ARBA" id="ARBA00022536"/>
    </source>
</evidence>
<reference evidence="9 10" key="1">
    <citation type="journal article" date="2022" name="Gigascience">
        <title>A chromosome-level genome assembly and annotation of the desert horned lizard, Phrynosoma platyrhinos, provides insight into chromosomal rearrangements among reptiles.</title>
        <authorList>
            <person name="Koochekian N."/>
            <person name="Ascanio A."/>
            <person name="Farleigh K."/>
            <person name="Card D.C."/>
            <person name="Schield D.R."/>
            <person name="Castoe T.A."/>
            <person name="Jezkova T."/>
        </authorList>
    </citation>
    <scope>NUCLEOTIDE SEQUENCE [LARGE SCALE GENOMIC DNA]</scope>
    <source>
        <strain evidence="9">NK-2021</strain>
    </source>
</reference>
<dbReference type="Proteomes" id="UP000826234">
    <property type="component" value="Unassembled WGS sequence"/>
</dbReference>
<evidence type="ECO:0008006" key="11">
    <source>
        <dbReference type="Google" id="ProtNLM"/>
    </source>
</evidence>
<evidence type="ECO:0000256" key="7">
    <source>
        <dbReference type="ARBA" id="ARBA00023157"/>
    </source>
</evidence>
<evidence type="ECO:0000256" key="8">
    <source>
        <dbReference type="ARBA" id="ARBA00023180"/>
    </source>
</evidence>
<dbReference type="PANTHER" id="PTHR24037:SF12">
    <property type="entry name" value="PROTEIN HEG HOMOLOG 1-LIKE ISOFORM X1"/>
    <property type="match status" value="1"/>
</dbReference>
<keyword evidence="2" id="KW-1003">Cell membrane</keyword>